<organism evidence="1 2">
    <name type="scientific">Vibrio chanodichtyis</name>
    <dbReference type="NCBI Taxonomy" id="3027932"/>
    <lineage>
        <taxon>Bacteria</taxon>
        <taxon>Pseudomonadati</taxon>
        <taxon>Pseudomonadota</taxon>
        <taxon>Gammaproteobacteria</taxon>
        <taxon>Vibrionales</taxon>
        <taxon>Vibrionaceae</taxon>
        <taxon>Vibrio</taxon>
    </lineage>
</organism>
<sequence length="99" mass="11441">MIGDLLWILALCCAGWGFWQQRHQAETARQAIQRHCTQLDLQLLNVAFGQHKFRTSQGAWGLHTVYLFEFSALGDDCYQGQLEMRGLRVGRFSLPPYRI</sequence>
<name>A0ABT5V2G0_9VIBR</name>
<gene>
    <name evidence="1" type="ORF">PUN32_12550</name>
</gene>
<comment type="caution">
    <text evidence="1">The sequence shown here is derived from an EMBL/GenBank/DDBJ whole genome shotgun (WGS) entry which is preliminary data.</text>
</comment>
<dbReference type="EMBL" id="JARBFT010000016">
    <property type="protein sequence ID" value="MDE1515845.1"/>
    <property type="molecule type" value="Genomic_DNA"/>
</dbReference>
<dbReference type="RefSeq" id="WP_274723529.1">
    <property type="nucleotide sequence ID" value="NZ_JARBFT010000016.1"/>
</dbReference>
<evidence type="ECO:0000313" key="1">
    <source>
        <dbReference type="EMBL" id="MDE1515845.1"/>
    </source>
</evidence>
<protein>
    <submittedName>
        <fullName evidence="1">DUF3301 domain-containing protein</fullName>
    </submittedName>
</protein>
<accession>A0ABT5V2G0</accession>
<reference evidence="1 2" key="1">
    <citation type="submission" date="2023-02" db="EMBL/GenBank/DDBJ databases">
        <title>Vibrio intestini sp. nov., a close relative of Vibrio cholerae isolated from the intestine of Healthy Culter dabryi.</title>
        <authorList>
            <person name="Wu N."/>
        </authorList>
    </citation>
    <scope>NUCLEOTIDE SEQUENCE [LARGE SCALE GENOMIC DNA]</scope>
    <source>
        <strain evidence="1 2">DSL-7</strain>
    </source>
</reference>
<dbReference type="Pfam" id="PF11743">
    <property type="entry name" value="DUF3301"/>
    <property type="match status" value="1"/>
</dbReference>
<evidence type="ECO:0000313" key="2">
    <source>
        <dbReference type="Proteomes" id="UP001216189"/>
    </source>
</evidence>
<proteinExistence type="predicted"/>
<dbReference type="Proteomes" id="UP001216189">
    <property type="component" value="Unassembled WGS sequence"/>
</dbReference>
<keyword evidence="2" id="KW-1185">Reference proteome</keyword>
<dbReference type="InterPro" id="IPR021732">
    <property type="entry name" value="DUF3301"/>
</dbReference>